<accession>A0A127Z9P1</accession>
<name>A0A127Z9P1_9BASI</name>
<dbReference type="EMBL" id="LK056657">
    <property type="protein sequence ID" value="CDU22849.1"/>
    <property type="molecule type" value="Genomic_DNA"/>
</dbReference>
<dbReference type="OrthoDB" id="2553016at2759"/>
<organism evidence="1">
    <name type="scientific">Sporisorium scitamineum</name>
    <dbReference type="NCBI Taxonomy" id="49012"/>
    <lineage>
        <taxon>Eukaryota</taxon>
        <taxon>Fungi</taxon>
        <taxon>Dikarya</taxon>
        <taxon>Basidiomycota</taxon>
        <taxon>Ustilaginomycotina</taxon>
        <taxon>Ustilaginomycetes</taxon>
        <taxon>Ustilaginales</taxon>
        <taxon>Ustilaginaceae</taxon>
        <taxon>Sporisorium</taxon>
    </lineage>
</organism>
<gene>
    <name evidence="1" type="ORF">SPSC_01479</name>
</gene>
<reference evidence="1" key="1">
    <citation type="submission" date="2014-06" db="EMBL/GenBank/DDBJ databases">
        <authorList>
            <person name="Ju J."/>
            <person name="Zhang J."/>
        </authorList>
    </citation>
    <scope>NUCLEOTIDE SEQUENCE</scope>
    <source>
        <strain evidence="1">SscI8</strain>
    </source>
</reference>
<protein>
    <recommendedName>
        <fullName evidence="2">Hypervirulence associated protein TUDOR domain-containing protein</fullName>
    </recommendedName>
</protein>
<proteinExistence type="predicted"/>
<dbReference type="AlphaFoldDB" id="A0A127Z9P1"/>
<evidence type="ECO:0000313" key="1">
    <source>
        <dbReference type="EMBL" id="CDU22849.1"/>
    </source>
</evidence>
<sequence length="86" mass="9404">MRQYQKGDRVVFNIGNNEEVGVIDSIDNRDDGTAMAAIRYELKSSGEVTIIQRNVTKIQHAVIVTATCAGSRARAMAFLYGLDGLV</sequence>
<evidence type="ECO:0008006" key="2">
    <source>
        <dbReference type="Google" id="ProtNLM"/>
    </source>
</evidence>